<reference evidence="3 4" key="1">
    <citation type="submission" date="2020-04" db="EMBL/GenBank/DDBJ databases">
        <authorList>
            <person name="Klaysubun C."/>
            <person name="Duangmal K."/>
            <person name="Lipun K."/>
        </authorList>
    </citation>
    <scope>NUCLEOTIDE SEQUENCE [LARGE SCALE GENOMIC DNA]</scope>
    <source>
        <strain evidence="3 4">JCM 11839</strain>
    </source>
</reference>
<keyword evidence="1" id="KW-0808">Transferase</keyword>
<dbReference type="GO" id="GO:0032259">
    <property type="term" value="P:methylation"/>
    <property type="evidence" value="ECO:0007669"/>
    <property type="project" value="UniProtKB-KW"/>
</dbReference>
<feature type="domain" description="Methyltransferase" evidence="2">
    <location>
        <begin position="61"/>
        <end position="150"/>
    </location>
</feature>
<dbReference type="Pfam" id="PF13649">
    <property type="entry name" value="Methyltransf_25"/>
    <property type="match status" value="1"/>
</dbReference>
<dbReference type="SUPFAM" id="SSF53335">
    <property type="entry name" value="S-adenosyl-L-methionine-dependent methyltransferases"/>
    <property type="match status" value="1"/>
</dbReference>
<dbReference type="InterPro" id="IPR041698">
    <property type="entry name" value="Methyltransf_25"/>
</dbReference>
<comment type="caution">
    <text evidence="3">The sequence shown here is derived from an EMBL/GenBank/DDBJ whole genome shotgun (WGS) entry which is preliminary data.</text>
</comment>
<protein>
    <submittedName>
        <fullName evidence="3">Class I SAM-dependent methyltransferase</fullName>
    </submittedName>
</protein>
<keyword evidence="3" id="KW-0489">Methyltransferase</keyword>
<dbReference type="RefSeq" id="WP_169399528.1">
    <property type="nucleotide sequence ID" value="NZ_BAAAJH010000002.1"/>
</dbReference>
<evidence type="ECO:0000256" key="1">
    <source>
        <dbReference type="ARBA" id="ARBA00022679"/>
    </source>
</evidence>
<dbReference type="PANTHER" id="PTHR43861">
    <property type="entry name" value="TRANS-ACONITATE 2-METHYLTRANSFERASE-RELATED"/>
    <property type="match status" value="1"/>
</dbReference>
<evidence type="ECO:0000313" key="4">
    <source>
        <dbReference type="Proteomes" id="UP001296706"/>
    </source>
</evidence>
<name>A0ABX1RM98_9PSEU</name>
<keyword evidence="4" id="KW-1185">Reference proteome</keyword>
<evidence type="ECO:0000313" key="3">
    <source>
        <dbReference type="EMBL" id="NMH81493.1"/>
    </source>
</evidence>
<dbReference type="GO" id="GO:0008168">
    <property type="term" value="F:methyltransferase activity"/>
    <property type="evidence" value="ECO:0007669"/>
    <property type="project" value="UniProtKB-KW"/>
</dbReference>
<dbReference type="EMBL" id="JAAXKY010000151">
    <property type="protein sequence ID" value="NMH81493.1"/>
    <property type="molecule type" value="Genomic_DNA"/>
</dbReference>
<gene>
    <name evidence="3" type="ORF">HF577_30920</name>
</gene>
<dbReference type="Proteomes" id="UP001296706">
    <property type="component" value="Unassembled WGS sequence"/>
</dbReference>
<evidence type="ECO:0000259" key="2">
    <source>
        <dbReference type="Pfam" id="PF13649"/>
    </source>
</evidence>
<sequence>MDAATVWAERQEGRGIPPEILAKAPNNPFHHDVDYFAAPSQPVDTPSRRAALELLADGGTVLDVGCGGGAAAFALVGRITHATGVDQQQDMLDSFAAAARARDLPYRTVAGRWPDVAAEAGTADVVVSHHVLHNVVDLPPFVRALTAAARRGVVVEMMTQHPTAWLDPLWERFHGLHRPPSATTDDAVGVLRELGIEPAVQRWERASDRRDPVWVARRLCLPEDRVPEVDAVLDDLDRVRTAATLTWTVG</sequence>
<accession>A0ABX1RM98</accession>
<organism evidence="3 4">
    <name type="scientific">Pseudonocardia xinjiangensis</name>
    <dbReference type="NCBI Taxonomy" id="75289"/>
    <lineage>
        <taxon>Bacteria</taxon>
        <taxon>Bacillati</taxon>
        <taxon>Actinomycetota</taxon>
        <taxon>Actinomycetes</taxon>
        <taxon>Pseudonocardiales</taxon>
        <taxon>Pseudonocardiaceae</taxon>
        <taxon>Pseudonocardia</taxon>
    </lineage>
</organism>
<dbReference type="Gene3D" id="3.40.50.150">
    <property type="entry name" value="Vaccinia Virus protein VP39"/>
    <property type="match status" value="1"/>
</dbReference>
<dbReference type="InterPro" id="IPR029063">
    <property type="entry name" value="SAM-dependent_MTases_sf"/>
</dbReference>
<proteinExistence type="predicted"/>